<evidence type="ECO:0000313" key="2">
    <source>
        <dbReference type="Proteomes" id="UP000541444"/>
    </source>
</evidence>
<dbReference type="EMBL" id="JACGCM010002238">
    <property type="protein sequence ID" value="KAF6142797.1"/>
    <property type="molecule type" value="Genomic_DNA"/>
</dbReference>
<keyword evidence="2" id="KW-1185">Reference proteome</keyword>
<comment type="caution">
    <text evidence="1">The sequence shown here is derived from an EMBL/GenBank/DDBJ whole genome shotgun (WGS) entry which is preliminary data.</text>
</comment>
<evidence type="ECO:0000313" key="1">
    <source>
        <dbReference type="EMBL" id="KAF6142797.1"/>
    </source>
</evidence>
<dbReference type="AlphaFoldDB" id="A0A7J7LJI8"/>
<organism evidence="1 2">
    <name type="scientific">Kingdonia uniflora</name>
    <dbReference type="NCBI Taxonomy" id="39325"/>
    <lineage>
        <taxon>Eukaryota</taxon>
        <taxon>Viridiplantae</taxon>
        <taxon>Streptophyta</taxon>
        <taxon>Embryophyta</taxon>
        <taxon>Tracheophyta</taxon>
        <taxon>Spermatophyta</taxon>
        <taxon>Magnoliopsida</taxon>
        <taxon>Ranunculales</taxon>
        <taxon>Circaeasteraceae</taxon>
        <taxon>Kingdonia</taxon>
    </lineage>
</organism>
<dbReference type="Proteomes" id="UP000541444">
    <property type="component" value="Unassembled WGS sequence"/>
</dbReference>
<gene>
    <name evidence="1" type="ORF">GIB67_002661</name>
</gene>
<protein>
    <submittedName>
        <fullName evidence="1">Uncharacterized protein</fullName>
    </submittedName>
</protein>
<reference evidence="1 2" key="1">
    <citation type="journal article" date="2020" name="IScience">
        <title>Genome Sequencing of the Endangered Kingdonia uniflora (Circaeasteraceae, Ranunculales) Reveals Potential Mechanisms of Evolutionary Specialization.</title>
        <authorList>
            <person name="Sun Y."/>
            <person name="Deng T."/>
            <person name="Zhang A."/>
            <person name="Moore M.J."/>
            <person name="Landis J.B."/>
            <person name="Lin N."/>
            <person name="Zhang H."/>
            <person name="Zhang X."/>
            <person name="Huang J."/>
            <person name="Zhang X."/>
            <person name="Sun H."/>
            <person name="Wang H."/>
        </authorList>
    </citation>
    <scope>NUCLEOTIDE SEQUENCE [LARGE SCALE GENOMIC DNA]</scope>
    <source>
        <strain evidence="1">TB1705</strain>
        <tissue evidence="1">Leaf</tissue>
    </source>
</reference>
<sequence>MMRNEDESLRNYLQFLNQHLPLSSLQIDLLGFLIERKNDNKWRRSLKAQHRRWC</sequence>
<accession>A0A7J7LJI8</accession>
<name>A0A7J7LJI8_9MAGN</name>
<proteinExistence type="predicted"/>